<sequence>MWGELTSRHCDEDAHFTYYSSVIVESSLLYFMCDNGRIQEYDLESRSLNVFDGPDRRKRSNLVLAEDGGLGLIQDFDPQLKLWSRVKSDGTDARWVLSRVIILENLLQNGALQEGSVHVLGFAEGANVIFVTTPVGLFTIELQSQRVRRVCDDHGFCNLIPVVGFYIPVHGGEHQPLSSPSEEAGGEKGEEEEKTIDQAQQLLDKGSNVIKEGGFVNAFECVSHDLNIRVPRYGEGALEGASMLNKHGCALVSKDSWGDDPKSAGNEELVKRTSSKDDVKNSLTSGSNFDSAPSSEKDLEQRILKQQDAEERKRQLKENKKEKKMVSERAGLPEWS</sequence>
<organism evidence="1 2">
    <name type="scientific">Avena sativa</name>
    <name type="common">Oat</name>
    <dbReference type="NCBI Taxonomy" id="4498"/>
    <lineage>
        <taxon>Eukaryota</taxon>
        <taxon>Viridiplantae</taxon>
        <taxon>Streptophyta</taxon>
        <taxon>Embryophyta</taxon>
        <taxon>Tracheophyta</taxon>
        <taxon>Spermatophyta</taxon>
        <taxon>Magnoliopsida</taxon>
        <taxon>Liliopsida</taxon>
        <taxon>Poales</taxon>
        <taxon>Poaceae</taxon>
        <taxon>BOP clade</taxon>
        <taxon>Pooideae</taxon>
        <taxon>Poodae</taxon>
        <taxon>Poeae</taxon>
        <taxon>Poeae Chloroplast Group 1 (Aveneae type)</taxon>
        <taxon>Aveninae</taxon>
        <taxon>Avena</taxon>
    </lineage>
</organism>
<evidence type="ECO:0000313" key="1">
    <source>
        <dbReference type="EnsemblPlants" id="AVESA.00010b.r2.7CG0712460.1.CDS"/>
    </source>
</evidence>
<dbReference type="Proteomes" id="UP001732700">
    <property type="component" value="Chromosome 7C"/>
</dbReference>
<proteinExistence type="predicted"/>
<reference evidence="1" key="1">
    <citation type="submission" date="2021-05" db="EMBL/GenBank/DDBJ databases">
        <authorList>
            <person name="Scholz U."/>
            <person name="Mascher M."/>
            <person name="Fiebig A."/>
        </authorList>
    </citation>
    <scope>NUCLEOTIDE SEQUENCE [LARGE SCALE GENOMIC DNA]</scope>
</reference>
<keyword evidence="2" id="KW-1185">Reference proteome</keyword>
<evidence type="ECO:0000313" key="2">
    <source>
        <dbReference type="Proteomes" id="UP001732700"/>
    </source>
</evidence>
<name>A0ACD6AA31_AVESA</name>
<protein>
    <submittedName>
        <fullName evidence="1">Uncharacterized protein</fullName>
    </submittedName>
</protein>
<reference evidence="1" key="2">
    <citation type="submission" date="2025-09" db="UniProtKB">
        <authorList>
            <consortium name="EnsemblPlants"/>
        </authorList>
    </citation>
    <scope>IDENTIFICATION</scope>
</reference>
<dbReference type="EnsemblPlants" id="AVESA.00010b.r2.7CG0712460.1">
    <property type="protein sequence ID" value="AVESA.00010b.r2.7CG0712460.1.CDS"/>
    <property type="gene ID" value="AVESA.00010b.r2.7CG0712460"/>
</dbReference>
<accession>A0ACD6AA31</accession>